<comment type="caution">
    <text evidence="6">The sequence shown here is derived from an EMBL/GenBank/DDBJ whole genome shotgun (WGS) entry which is preliminary data.</text>
</comment>
<dbReference type="InterPro" id="IPR020846">
    <property type="entry name" value="MFS_dom"/>
</dbReference>
<feature type="transmembrane region" description="Helical" evidence="4">
    <location>
        <begin position="12"/>
        <end position="34"/>
    </location>
</feature>
<evidence type="ECO:0000256" key="3">
    <source>
        <dbReference type="ARBA" id="ARBA00023136"/>
    </source>
</evidence>
<dbReference type="SUPFAM" id="SSF103473">
    <property type="entry name" value="MFS general substrate transporter"/>
    <property type="match status" value="1"/>
</dbReference>
<dbReference type="InterPro" id="IPR011701">
    <property type="entry name" value="MFS"/>
</dbReference>
<feature type="transmembrane region" description="Helical" evidence="4">
    <location>
        <begin position="233"/>
        <end position="255"/>
    </location>
</feature>
<dbReference type="PANTHER" id="PTHR11360:SF284">
    <property type="entry name" value="EG:103B4.3 PROTEIN-RELATED"/>
    <property type="match status" value="1"/>
</dbReference>
<keyword evidence="3 4" id="KW-0472">Membrane</keyword>
<dbReference type="PROSITE" id="PS50850">
    <property type="entry name" value="MFS"/>
    <property type="match status" value="1"/>
</dbReference>
<feature type="transmembrane region" description="Helical" evidence="4">
    <location>
        <begin position="79"/>
        <end position="103"/>
    </location>
</feature>
<dbReference type="InterPro" id="IPR050327">
    <property type="entry name" value="Proton-linked_MCT"/>
</dbReference>
<feature type="transmembrane region" description="Helical" evidence="4">
    <location>
        <begin position="298"/>
        <end position="315"/>
    </location>
</feature>
<keyword evidence="7" id="KW-1185">Reference proteome</keyword>
<gene>
    <name evidence="6" type="ORF">HCU74_03980</name>
</gene>
<feature type="transmembrane region" description="Helical" evidence="4">
    <location>
        <begin position="267"/>
        <end position="286"/>
    </location>
</feature>
<evidence type="ECO:0000313" key="6">
    <source>
        <dbReference type="EMBL" id="NKI16577.1"/>
    </source>
</evidence>
<dbReference type="Pfam" id="PF07690">
    <property type="entry name" value="MFS_1"/>
    <property type="match status" value="1"/>
</dbReference>
<protein>
    <submittedName>
        <fullName evidence="6">MFS transporter</fullName>
    </submittedName>
</protein>
<dbReference type="Proteomes" id="UP000765845">
    <property type="component" value="Unassembled WGS sequence"/>
</dbReference>
<feature type="transmembrane region" description="Helical" evidence="4">
    <location>
        <begin position="384"/>
        <end position="405"/>
    </location>
</feature>
<dbReference type="PANTHER" id="PTHR11360">
    <property type="entry name" value="MONOCARBOXYLATE TRANSPORTER"/>
    <property type="match status" value="1"/>
</dbReference>
<reference evidence="6 7" key="1">
    <citation type="submission" date="2020-04" db="EMBL/GenBank/DDBJ databases">
        <authorList>
            <person name="Yoon J."/>
        </authorList>
    </citation>
    <scope>NUCLEOTIDE SEQUENCE [LARGE SCALE GENOMIC DNA]</scope>
    <source>
        <strain evidence="6 7">KMU-166</strain>
    </source>
</reference>
<dbReference type="Gene3D" id="1.20.1250.20">
    <property type="entry name" value="MFS general substrate transporter like domains"/>
    <property type="match status" value="2"/>
</dbReference>
<proteinExistence type="predicted"/>
<evidence type="ECO:0000256" key="1">
    <source>
        <dbReference type="ARBA" id="ARBA00022692"/>
    </source>
</evidence>
<feature type="transmembrane region" description="Helical" evidence="4">
    <location>
        <begin position="54"/>
        <end position="72"/>
    </location>
</feature>
<keyword evidence="2 4" id="KW-1133">Transmembrane helix</keyword>
<name>A0ABX1GBN9_9GAMM</name>
<feature type="transmembrane region" description="Helical" evidence="4">
    <location>
        <begin position="321"/>
        <end position="344"/>
    </location>
</feature>
<feature type="transmembrane region" description="Helical" evidence="4">
    <location>
        <begin position="141"/>
        <end position="161"/>
    </location>
</feature>
<organism evidence="6 7">
    <name type="scientific">Spongiibacter thalassae</name>
    <dbReference type="NCBI Taxonomy" id="2721624"/>
    <lineage>
        <taxon>Bacteria</taxon>
        <taxon>Pseudomonadati</taxon>
        <taxon>Pseudomonadota</taxon>
        <taxon>Gammaproteobacteria</taxon>
        <taxon>Cellvibrionales</taxon>
        <taxon>Spongiibacteraceae</taxon>
        <taxon>Spongiibacter</taxon>
    </lineage>
</organism>
<evidence type="ECO:0000313" key="7">
    <source>
        <dbReference type="Proteomes" id="UP000765845"/>
    </source>
</evidence>
<accession>A0ABX1GBN9</accession>
<feature type="domain" description="Major facilitator superfamily (MFS) profile" evidence="5">
    <location>
        <begin position="15"/>
        <end position="409"/>
    </location>
</feature>
<feature type="transmembrane region" description="Helical" evidence="4">
    <location>
        <begin position="356"/>
        <end position="378"/>
    </location>
</feature>
<evidence type="ECO:0000256" key="2">
    <source>
        <dbReference type="ARBA" id="ARBA00022989"/>
    </source>
</evidence>
<evidence type="ECO:0000259" key="5">
    <source>
        <dbReference type="PROSITE" id="PS50850"/>
    </source>
</evidence>
<dbReference type="EMBL" id="JAAWWK010000001">
    <property type="protein sequence ID" value="NKI16577.1"/>
    <property type="molecule type" value="Genomic_DNA"/>
</dbReference>
<feature type="transmembrane region" description="Helical" evidence="4">
    <location>
        <begin position="173"/>
        <end position="193"/>
    </location>
</feature>
<dbReference type="RefSeq" id="WP_168449090.1">
    <property type="nucleotide sequence ID" value="NZ_JAAWWK010000001.1"/>
</dbReference>
<keyword evidence="1 4" id="KW-0812">Transmembrane</keyword>
<feature type="transmembrane region" description="Helical" evidence="4">
    <location>
        <begin position="109"/>
        <end position="129"/>
    </location>
</feature>
<sequence>MLDKEQIRELAQLHGLLYASAIGLTAGMTATMFYSLGAFIPHLQGEFGWSRGDISLAVTFLTFAVFITGSTVGRLCDRYGAALVGALSLLLYALAIVLMVWLMRELYHLWLGYFIVALLGVGSTPIVLVRPVTTGFYRARGIALGVALTGAGVAGFWVPQLVVYVSEGWGWRYAYLMLAAIASLAAPVVWLGFRKPSRSCHTGSLDTSAGAIPTGHQLPEGISHQQARRKGSYWLLSLMAFAMACGIAGVVVHMQPLFIDLGAAATSAARIAATVGIASVAGRLLIGYLLDRMPAVPLSISVLILAAAGISLLWYSGLAWAYVAAALLGLAAGAEIDLLAYLTVSYFGRRHYGAIYGWQYSVFAVGYGLSPFLVGLLHDISGSYGLPLLCSALLLGAAALCCLGLPSTQSSMKLITS</sequence>
<evidence type="ECO:0000256" key="4">
    <source>
        <dbReference type="SAM" id="Phobius"/>
    </source>
</evidence>
<dbReference type="InterPro" id="IPR036259">
    <property type="entry name" value="MFS_trans_sf"/>
</dbReference>